<reference evidence="1 2" key="1">
    <citation type="submission" date="2016-05" db="EMBL/GenBank/DDBJ databases">
        <title>Single-cell genome of chain-forming Candidatus Thiomargarita nelsonii and comparison to other large sulfur-oxidizing bacteria.</title>
        <authorList>
            <person name="Winkel M."/>
            <person name="Salman V."/>
            <person name="Woyke T."/>
            <person name="Schulz-Vogt H."/>
            <person name="Richter M."/>
            <person name="Flood B."/>
            <person name="Bailey J."/>
            <person name="Amann R."/>
            <person name="Mussmann M."/>
        </authorList>
    </citation>
    <scope>NUCLEOTIDE SEQUENCE [LARGE SCALE GENOMIC DNA]</scope>
    <source>
        <strain evidence="1 2">THI036</strain>
    </source>
</reference>
<proteinExistence type="predicted"/>
<comment type="caution">
    <text evidence="1">The sequence shown here is derived from an EMBL/GenBank/DDBJ whole genome shotgun (WGS) entry which is preliminary data.</text>
</comment>
<accession>A0A176S7B7</accession>
<name>A0A176S7B7_9GAMM</name>
<keyword evidence="2" id="KW-1185">Reference proteome</keyword>
<evidence type="ECO:0000313" key="2">
    <source>
        <dbReference type="Proteomes" id="UP000076962"/>
    </source>
</evidence>
<protein>
    <submittedName>
        <fullName evidence="1">Uncharacterized protein</fullName>
    </submittedName>
</protein>
<dbReference type="AlphaFoldDB" id="A0A176S7B7"/>
<dbReference type="Proteomes" id="UP000076962">
    <property type="component" value="Unassembled WGS sequence"/>
</dbReference>
<evidence type="ECO:0000313" key="1">
    <source>
        <dbReference type="EMBL" id="OAD23739.1"/>
    </source>
</evidence>
<sequence>MFKKIINLIYTLKTRLLKMDCNQTLLENINAQKKFCFWFNHKIKVIKRHWI</sequence>
<gene>
    <name evidence="1" type="ORF">THIOM_000418</name>
</gene>
<organism evidence="1 2">
    <name type="scientific">Candidatus Thiomargarita nelsonii</name>
    <dbReference type="NCBI Taxonomy" id="1003181"/>
    <lineage>
        <taxon>Bacteria</taxon>
        <taxon>Pseudomonadati</taxon>
        <taxon>Pseudomonadota</taxon>
        <taxon>Gammaproteobacteria</taxon>
        <taxon>Thiotrichales</taxon>
        <taxon>Thiotrichaceae</taxon>
        <taxon>Thiomargarita</taxon>
    </lineage>
</organism>
<dbReference type="EMBL" id="LUTY01000185">
    <property type="protein sequence ID" value="OAD23739.1"/>
    <property type="molecule type" value="Genomic_DNA"/>
</dbReference>